<keyword evidence="5" id="KW-1185">Reference proteome</keyword>
<feature type="domain" description="NAD-dependent epimerase/dehydratase" evidence="2">
    <location>
        <begin position="3"/>
        <end position="214"/>
    </location>
</feature>
<name>A0ABT6DHM7_9BACT</name>
<dbReference type="PANTHER" id="PTHR11092:SF0">
    <property type="entry name" value="EPIMERASE FAMILY PROTEIN SDR39U1"/>
    <property type="match status" value="1"/>
</dbReference>
<accession>A0ABT6DHM7</accession>
<dbReference type="InterPro" id="IPR023393">
    <property type="entry name" value="START-like_dom_sf"/>
</dbReference>
<dbReference type="Pfam" id="PF08338">
    <property type="entry name" value="DUF1731"/>
    <property type="match status" value="1"/>
</dbReference>
<organism evidence="4 5">
    <name type="scientific">Bdellovibrio svalbardensis</name>
    <dbReference type="NCBI Taxonomy" id="2972972"/>
    <lineage>
        <taxon>Bacteria</taxon>
        <taxon>Pseudomonadati</taxon>
        <taxon>Bdellovibrionota</taxon>
        <taxon>Bdellovibrionia</taxon>
        <taxon>Bdellovibrionales</taxon>
        <taxon>Pseudobdellovibrionaceae</taxon>
        <taxon>Bdellovibrio</taxon>
    </lineage>
</organism>
<comment type="caution">
    <text evidence="4">The sequence shown here is derived from an EMBL/GenBank/DDBJ whole genome shotgun (WGS) entry which is preliminary data.</text>
</comment>
<dbReference type="RefSeq" id="WP_277577838.1">
    <property type="nucleotide sequence ID" value="NZ_JANRMI010000002.1"/>
</dbReference>
<dbReference type="NCBIfam" id="TIGR01777">
    <property type="entry name" value="yfcH"/>
    <property type="match status" value="1"/>
</dbReference>
<dbReference type="CDD" id="cd07820">
    <property type="entry name" value="SRPBCC_3"/>
    <property type="match status" value="1"/>
</dbReference>
<evidence type="ECO:0000313" key="5">
    <source>
        <dbReference type="Proteomes" id="UP001152321"/>
    </source>
</evidence>
<dbReference type="InterPro" id="IPR036291">
    <property type="entry name" value="NAD(P)-bd_dom_sf"/>
</dbReference>
<dbReference type="EMBL" id="JANRMI010000002">
    <property type="protein sequence ID" value="MDG0816360.1"/>
    <property type="molecule type" value="Genomic_DNA"/>
</dbReference>
<dbReference type="Gene3D" id="3.40.50.720">
    <property type="entry name" value="NAD(P)-binding Rossmann-like Domain"/>
    <property type="match status" value="1"/>
</dbReference>
<evidence type="ECO:0000256" key="1">
    <source>
        <dbReference type="ARBA" id="ARBA00009353"/>
    </source>
</evidence>
<dbReference type="SUPFAM" id="SSF51735">
    <property type="entry name" value="NAD(P)-binding Rossmann-fold domains"/>
    <property type="match status" value="1"/>
</dbReference>
<dbReference type="PANTHER" id="PTHR11092">
    <property type="entry name" value="SUGAR NUCLEOTIDE EPIMERASE RELATED"/>
    <property type="match status" value="1"/>
</dbReference>
<proteinExistence type="inferred from homology"/>
<dbReference type="Gene3D" id="3.30.530.20">
    <property type="match status" value="1"/>
</dbReference>
<dbReference type="Pfam" id="PF01370">
    <property type="entry name" value="Epimerase"/>
    <property type="match status" value="1"/>
</dbReference>
<evidence type="ECO:0000313" key="4">
    <source>
        <dbReference type="EMBL" id="MDG0816360.1"/>
    </source>
</evidence>
<sequence length="457" mass="50899">MNILITGATGLIGKELGKALAEKGHKIFAVTRDERKARSLLPFPCEIIPGDLMKGAFKDDRMQSIEAVINLMGEPVVGLRWSSDLKKKIYDSRVLGTKHLVESLPRTVKTFVAGSAIGIYGDCGDEICEEGRGSGKDFLAALTVDWEKEAAKAPGRITFIRTGVVLSSHGGAMEQMLFPFKAGVGGILGDGKQWMSWIHINDIVGLFLFALENSQVHGPINGVAPNPVTNKEFSKTLAESLGRPLGLPVPKVAIKAMYGEAADTIVCSIRGSAKKSESLGYQFQYKELKHALDEICAPFKAGEEIFYAEQFVSIPPEELFTFFREPQNLEQITPPSLKFEIQAVSTPQIQEGTLIDYNLKIHGVPAKWKTEINEWHPPYKFVDNQLKGPYSLWHHTHEFRPFCGGTLMVDRVRYRLPMGYLGWLVAGAFVKKDVTQIFKFRKEFIAKMNLHEKEIQS</sequence>
<comment type="similarity">
    <text evidence="1">Belongs to the NAD(P)-dependent epimerase/dehydratase family. SDR39U1 subfamily.</text>
</comment>
<dbReference type="Proteomes" id="UP001152321">
    <property type="component" value="Unassembled WGS sequence"/>
</dbReference>
<dbReference type="InterPro" id="IPR013549">
    <property type="entry name" value="DUF1731"/>
</dbReference>
<gene>
    <name evidence="4" type="ORF">NWE73_08300</name>
</gene>
<reference evidence="4" key="1">
    <citation type="submission" date="2022-08" db="EMBL/GenBank/DDBJ databases">
        <title>Novel Bdellovibrio Species Isolated from Svalbard: Designation Bdellovibrio svalbardensis.</title>
        <authorList>
            <person name="Mitchell R.J."/>
            <person name="Choi S.Y."/>
        </authorList>
    </citation>
    <scope>NUCLEOTIDE SEQUENCE</scope>
    <source>
        <strain evidence="4">PAP01</strain>
    </source>
</reference>
<dbReference type="InterPro" id="IPR001509">
    <property type="entry name" value="Epimerase_deHydtase"/>
</dbReference>
<protein>
    <submittedName>
        <fullName evidence="4">TIGR01777 family oxidoreductase</fullName>
    </submittedName>
</protein>
<dbReference type="InterPro" id="IPR010099">
    <property type="entry name" value="SDR39U1"/>
</dbReference>
<evidence type="ECO:0000259" key="2">
    <source>
        <dbReference type="Pfam" id="PF01370"/>
    </source>
</evidence>
<dbReference type="SUPFAM" id="SSF55961">
    <property type="entry name" value="Bet v1-like"/>
    <property type="match status" value="1"/>
</dbReference>
<evidence type="ECO:0000259" key="3">
    <source>
        <dbReference type="Pfam" id="PF08338"/>
    </source>
</evidence>
<feature type="domain" description="DUF1731" evidence="3">
    <location>
        <begin position="249"/>
        <end position="295"/>
    </location>
</feature>